<feature type="transmembrane region" description="Helical" evidence="6">
    <location>
        <begin position="139"/>
        <end position="157"/>
    </location>
</feature>
<feature type="transmembrane region" description="Helical" evidence="6">
    <location>
        <begin position="63"/>
        <end position="81"/>
    </location>
</feature>
<dbReference type="InterPro" id="IPR010432">
    <property type="entry name" value="RDD"/>
</dbReference>
<proteinExistence type="predicted"/>
<evidence type="ECO:0000256" key="4">
    <source>
        <dbReference type="ARBA" id="ARBA00022989"/>
    </source>
</evidence>
<dbReference type="PANTHER" id="PTHR36115">
    <property type="entry name" value="PROLINE-RICH ANTIGEN HOMOLOG-RELATED"/>
    <property type="match status" value="1"/>
</dbReference>
<keyword evidence="2" id="KW-1003">Cell membrane</keyword>
<keyword evidence="3 6" id="KW-0812">Transmembrane</keyword>
<evidence type="ECO:0000313" key="8">
    <source>
        <dbReference type="EMBL" id="BDI05084.1"/>
    </source>
</evidence>
<sequence length="181" mass="19530">MSSTASADSGAEDHAQVSTVAPGFWRRLAAMLYEGVVLFGVISVAGFLYSSLTQQRHALDGRAGLQAVLFVILGLYFVWFWSRGGQTVAMKTWHLRLVDAHGAPVTQRRAVARYLSSWLWFLPGLGLGALAGWHSGTALSLAALAWGLAYATLSHVLPGRQTPHDLLCGTRLIVSKPASKR</sequence>
<keyword evidence="5 6" id="KW-0472">Membrane</keyword>
<dbReference type="InterPro" id="IPR051791">
    <property type="entry name" value="Pra-immunoreactive"/>
</dbReference>
<dbReference type="EMBL" id="AP025730">
    <property type="protein sequence ID" value="BDI05084.1"/>
    <property type="molecule type" value="Genomic_DNA"/>
</dbReference>
<feature type="transmembrane region" description="Helical" evidence="6">
    <location>
        <begin position="31"/>
        <end position="51"/>
    </location>
</feature>
<gene>
    <name evidence="8" type="ORF">CATMQ487_20540</name>
</gene>
<accession>A0ABM7YL09</accession>
<keyword evidence="9" id="KW-1185">Reference proteome</keyword>
<dbReference type="PANTHER" id="PTHR36115:SF10">
    <property type="entry name" value="RDD DOMAIN-CONTAINING PROTEIN"/>
    <property type="match status" value="1"/>
</dbReference>
<evidence type="ECO:0000313" key="9">
    <source>
        <dbReference type="Proteomes" id="UP001057498"/>
    </source>
</evidence>
<evidence type="ECO:0000256" key="5">
    <source>
        <dbReference type="ARBA" id="ARBA00023136"/>
    </source>
</evidence>
<comment type="subcellular location">
    <subcellularLocation>
        <location evidence="1">Cell membrane</location>
        <topology evidence="1">Multi-pass membrane protein</topology>
    </subcellularLocation>
</comment>
<dbReference type="Proteomes" id="UP001057498">
    <property type="component" value="Chromosome"/>
</dbReference>
<name>A0ABM7YL09_9BURK</name>
<evidence type="ECO:0000256" key="3">
    <source>
        <dbReference type="ARBA" id="ARBA00022692"/>
    </source>
</evidence>
<protein>
    <submittedName>
        <fullName evidence="8">RDD family protein</fullName>
    </submittedName>
</protein>
<evidence type="ECO:0000259" key="7">
    <source>
        <dbReference type="Pfam" id="PF06271"/>
    </source>
</evidence>
<evidence type="ECO:0000256" key="2">
    <source>
        <dbReference type="ARBA" id="ARBA00022475"/>
    </source>
</evidence>
<reference evidence="8" key="1">
    <citation type="submission" date="2022-04" db="EMBL/GenBank/DDBJ databases">
        <title>Whole genome sequence of Sphaerotilus sp. FB-5.</title>
        <authorList>
            <person name="Takeda M."/>
            <person name="Narihara S."/>
            <person name="Akimoto M."/>
            <person name="Akimoto R."/>
            <person name="Nishiyashiki S."/>
            <person name="Murakami T."/>
        </authorList>
    </citation>
    <scope>NUCLEOTIDE SEQUENCE</scope>
    <source>
        <strain evidence="8">FB-5</strain>
    </source>
</reference>
<dbReference type="Pfam" id="PF06271">
    <property type="entry name" value="RDD"/>
    <property type="match status" value="1"/>
</dbReference>
<keyword evidence="4 6" id="KW-1133">Transmembrane helix</keyword>
<evidence type="ECO:0000256" key="6">
    <source>
        <dbReference type="SAM" id="Phobius"/>
    </source>
</evidence>
<feature type="domain" description="RDD" evidence="7">
    <location>
        <begin position="22"/>
        <end position="169"/>
    </location>
</feature>
<organism evidence="8 9">
    <name type="scientific">Sphaerotilus microaerophilus</name>
    <dbReference type="NCBI Taxonomy" id="2914710"/>
    <lineage>
        <taxon>Bacteria</taxon>
        <taxon>Pseudomonadati</taxon>
        <taxon>Pseudomonadota</taxon>
        <taxon>Betaproteobacteria</taxon>
        <taxon>Burkholderiales</taxon>
        <taxon>Sphaerotilaceae</taxon>
        <taxon>Sphaerotilus</taxon>
    </lineage>
</organism>
<feature type="transmembrane region" description="Helical" evidence="6">
    <location>
        <begin position="114"/>
        <end position="133"/>
    </location>
</feature>
<evidence type="ECO:0000256" key="1">
    <source>
        <dbReference type="ARBA" id="ARBA00004651"/>
    </source>
</evidence>